<dbReference type="InterPro" id="IPR036388">
    <property type="entry name" value="WH-like_DNA-bd_sf"/>
</dbReference>
<dbReference type="InterPro" id="IPR014284">
    <property type="entry name" value="RNA_pol_sigma-70_dom"/>
</dbReference>
<keyword evidence="3" id="KW-0731">Sigma factor</keyword>
<name>A0A1X9NHZ2_9GAMM</name>
<protein>
    <recommendedName>
        <fullName evidence="10">RNA polymerase subunit sigma</fullName>
    </recommendedName>
</protein>
<dbReference type="EMBL" id="CP019343">
    <property type="protein sequence ID" value="ARN75129.1"/>
    <property type="molecule type" value="Genomic_DNA"/>
</dbReference>
<dbReference type="Gene3D" id="1.10.1740.10">
    <property type="match status" value="1"/>
</dbReference>
<dbReference type="STRING" id="716816.BST96_13995"/>
<evidence type="ECO:0000259" key="6">
    <source>
        <dbReference type="Pfam" id="PF04542"/>
    </source>
</evidence>
<dbReference type="Pfam" id="PF08281">
    <property type="entry name" value="Sigma70_r4_2"/>
    <property type="match status" value="1"/>
</dbReference>
<sequence>MLQAAYNNESESAAVVPTVNQGSITDTDQCLLEAIANGNQTAMESFYHQYGDQVFQFAHKTLKNPDDAAEVLNEVMLQVWKKPTAFQGRSKVSTWLLSITHHKAVDLVRKKSRHDNNDSVDLDIIAAEQNHVLTTMSCEQSDNYIRQQINALPAIYREVIYLSFYQELHYTQVAEILSIPVGTVKTRVMNAKKQLKKSLTQ</sequence>
<dbReference type="Gene3D" id="1.10.10.10">
    <property type="entry name" value="Winged helix-like DNA-binding domain superfamily/Winged helix DNA-binding domain"/>
    <property type="match status" value="1"/>
</dbReference>
<dbReference type="OrthoDB" id="9797134at2"/>
<dbReference type="InterPro" id="IPR013325">
    <property type="entry name" value="RNA_pol_sigma_r2"/>
</dbReference>
<dbReference type="Pfam" id="PF04542">
    <property type="entry name" value="Sigma70_r2"/>
    <property type="match status" value="1"/>
</dbReference>
<organism evidence="8 9">
    <name type="scientific">Oceanicoccus sagamiensis</name>
    <dbReference type="NCBI Taxonomy" id="716816"/>
    <lineage>
        <taxon>Bacteria</taxon>
        <taxon>Pseudomonadati</taxon>
        <taxon>Pseudomonadota</taxon>
        <taxon>Gammaproteobacteria</taxon>
        <taxon>Cellvibrionales</taxon>
        <taxon>Spongiibacteraceae</taxon>
        <taxon>Oceanicoccus</taxon>
    </lineage>
</organism>
<feature type="domain" description="RNA polymerase sigma-70 region 2" evidence="6">
    <location>
        <begin position="46"/>
        <end position="113"/>
    </location>
</feature>
<dbReference type="AlphaFoldDB" id="A0A1X9NHZ2"/>
<dbReference type="InterPro" id="IPR039425">
    <property type="entry name" value="RNA_pol_sigma-70-like"/>
</dbReference>
<evidence type="ECO:0000256" key="2">
    <source>
        <dbReference type="ARBA" id="ARBA00023015"/>
    </source>
</evidence>
<feature type="domain" description="RNA polymerase sigma factor 70 region 4 type 2" evidence="7">
    <location>
        <begin position="144"/>
        <end position="195"/>
    </location>
</feature>
<evidence type="ECO:0000259" key="7">
    <source>
        <dbReference type="Pfam" id="PF08281"/>
    </source>
</evidence>
<dbReference type="SUPFAM" id="SSF88946">
    <property type="entry name" value="Sigma2 domain of RNA polymerase sigma factors"/>
    <property type="match status" value="1"/>
</dbReference>
<reference evidence="8 9" key="1">
    <citation type="submission" date="2016-11" db="EMBL/GenBank/DDBJ databases">
        <title>Trade-off between light-utilization and light-protection in marine flavobacteria.</title>
        <authorList>
            <person name="Kumagai Y."/>
        </authorList>
    </citation>
    <scope>NUCLEOTIDE SEQUENCE [LARGE SCALE GENOMIC DNA]</scope>
    <source>
        <strain evidence="8 9">NBRC 107125</strain>
    </source>
</reference>
<proteinExistence type="inferred from homology"/>
<keyword evidence="9" id="KW-1185">Reference proteome</keyword>
<dbReference type="SUPFAM" id="SSF88659">
    <property type="entry name" value="Sigma3 and sigma4 domains of RNA polymerase sigma factors"/>
    <property type="match status" value="1"/>
</dbReference>
<keyword evidence="4" id="KW-0238">DNA-binding</keyword>
<dbReference type="PANTHER" id="PTHR43133">
    <property type="entry name" value="RNA POLYMERASE ECF-TYPE SIGMA FACTO"/>
    <property type="match status" value="1"/>
</dbReference>
<dbReference type="CDD" id="cd06171">
    <property type="entry name" value="Sigma70_r4"/>
    <property type="match status" value="1"/>
</dbReference>
<evidence type="ECO:0000256" key="1">
    <source>
        <dbReference type="ARBA" id="ARBA00010641"/>
    </source>
</evidence>
<dbReference type="GO" id="GO:0016987">
    <property type="term" value="F:sigma factor activity"/>
    <property type="evidence" value="ECO:0007669"/>
    <property type="project" value="UniProtKB-KW"/>
</dbReference>
<comment type="similarity">
    <text evidence="1">Belongs to the sigma-70 factor family. ECF subfamily.</text>
</comment>
<dbReference type="GO" id="GO:0003677">
    <property type="term" value="F:DNA binding"/>
    <property type="evidence" value="ECO:0007669"/>
    <property type="project" value="UniProtKB-KW"/>
</dbReference>
<dbReference type="PANTHER" id="PTHR43133:SF8">
    <property type="entry name" value="RNA POLYMERASE SIGMA FACTOR HI_1459-RELATED"/>
    <property type="match status" value="1"/>
</dbReference>
<keyword evidence="5" id="KW-0804">Transcription</keyword>
<evidence type="ECO:0000256" key="4">
    <source>
        <dbReference type="ARBA" id="ARBA00023125"/>
    </source>
</evidence>
<dbReference type="InterPro" id="IPR007627">
    <property type="entry name" value="RNA_pol_sigma70_r2"/>
</dbReference>
<dbReference type="InterPro" id="IPR013324">
    <property type="entry name" value="RNA_pol_sigma_r3/r4-like"/>
</dbReference>
<dbReference type="Proteomes" id="UP000193450">
    <property type="component" value="Chromosome"/>
</dbReference>
<evidence type="ECO:0008006" key="10">
    <source>
        <dbReference type="Google" id="ProtNLM"/>
    </source>
</evidence>
<gene>
    <name evidence="8" type="ORF">BST96_13995</name>
</gene>
<dbReference type="NCBIfam" id="TIGR02937">
    <property type="entry name" value="sigma70-ECF"/>
    <property type="match status" value="1"/>
</dbReference>
<evidence type="ECO:0000256" key="5">
    <source>
        <dbReference type="ARBA" id="ARBA00023163"/>
    </source>
</evidence>
<accession>A0A1X9NHZ2</accession>
<dbReference type="GO" id="GO:0006352">
    <property type="term" value="P:DNA-templated transcription initiation"/>
    <property type="evidence" value="ECO:0007669"/>
    <property type="project" value="InterPro"/>
</dbReference>
<dbReference type="InterPro" id="IPR013249">
    <property type="entry name" value="RNA_pol_sigma70_r4_t2"/>
</dbReference>
<evidence type="ECO:0000313" key="9">
    <source>
        <dbReference type="Proteomes" id="UP000193450"/>
    </source>
</evidence>
<evidence type="ECO:0000256" key="3">
    <source>
        <dbReference type="ARBA" id="ARBA00023082"/>
    </source>
</evidence>
<keyword evidence="2" id="KW-0805">Transcription regulation</keyword>
<dbReference type="RefSeq" id="WP_085759299.1">
    <property type="nucleotide sequence ID" value="NZ_CP019343.1"/>
</dbReference>
<dbReference type="KEGG" id="osg:BST96_13995"/>
<evidence type="ECO:0000313" key="8">
    <source>
        <dbReference type="EMBL" id="ARN75129.1"/>
    </source>
</evidence>